<reference evidence="1 2" key="1">
    <citation type="submission" date="2017-09" db="EMBL/GenBank/DDBJ databases">
        <title>Depth-based differentiation of microbial function through sediment-hosted aquifers and enrichment of novel symbionts in the deep terrestrial subsurface.</title>
        <authorList>
            <person name="Probst A.J."/>
            <person name="Ladd B."/>
            <person name="Jarett J.K."/>
            <person name="Geller-Mcgrath D.E."/>
            <person name="Sieber C.M."/>
            <person name="Emerson J.B."/>
            <person name="Anantharaman K."/>
            <person name="Thomas B.C."/>
            <person name="Malmstrom R."/>
            <person name="Stieglmeier M."/>
            <person name="Klingl A."/>
            <person name="Woyke T."/>
            <person name="Ryan C.M."/>
            <person name="Banfield J.F."/>
        </authorList>
    </citation>
    <scope>NUCLEOTIDE SEQUENCE [LARGE SCALE GENOMIC DNA]</scope>
    <source>
        <strain evidence="1">CG17_big_fil_post_rev_8_21_14_2_50_48_46</strain>
    </source>
</reference>
<name>A0A2M7G7P1_9BACT</name>
<accession>A0A2M7G7P1</accession>
<protein>
    <submittedName>
        <fullName evidence="1">Uncharacterized protein</fullName>
    </submittedName>
</protein>
<proteinExistence type="predicted"/>
<evidence type="ECO:0000313" key="2">
    <source>
        <dbReference type="Proteomes" id="UP000231019"/>
    </source>
</evidence>
<dbReference type="EMBL" id="PFFQ01000014">
    <property type="protein sequence ID" value="PIW18094.1"/>
    <property type="molecule type" value="Genomic_DNA"/>
</dbReference>
<dbReference type="AlphaFoldDB" id="A0A2M7G7P1"/>
<gene>
    <name evidence="1" type="ORF">COW36_06075</name>
</gene>
<evidence type="ECO:0000313" key="1">
    <source>
        <dbReference type="EMBL" id="PIW18094.1"/>
    </source>
</evidence>
<organism evidence="1 2">
    <name type="scientific">bacterium (Candidatus Blackallbacteria) CG17_big_fil_post_rev_8_21_14_2_50_48_46</name>
    <dbReference type="NCBI Taxonomy" id="2014261"/>
    <lineage>
        <taxon>Bacteria</taxon>
        <taxon>Candidatus Blackallbacteria</taxon>
    </lineage>
</organism>
<sequence length="148" mass="16529">MGFEKERLNELAYRYEPLLGSLGYELVQEMSALIARAHDEIFDKWQADIQLAFHLFQKKACAFETAPKTHPCNLSTPLGIYEPAGYHPRYPGDPVKSKEPDNGQAALANSLYYSGINDPGRERRIGIGAGEFVVLDRDQNAFPGQAAR</sequence>
<dbReference type="Proteomes" id="UP000231019">
    <property type="component" value="Unassembled WGS sequence"/>
</dbReference>
<comment type="caution">
    <text evidence="1">The sequence shown here is derived from an EMBL/GenBank/DDBJ whole genome shotgun (WGS) entry which is preliminary data.</text>
</comment>